<sequence>MAKLSGLVAFFSDFTQTFLIPDT</sequence>
<name>A0A0E9Q2B0_ANGAN</name>
<accession>A0A0E9Q2B0</accession>
<proteinExistence type="predicted"/>
<protein>
    <submittedName>
        <fullName evidence="1">Uncharacterized protein</fullName>
    </submittedName>
</protein>
<dbReference type="EMBL" id="GBXM01097546">
    <property type="protein sequence ID" value="JAH11031.1"/>
    <property type="molecule type" value="Transcribed_RNA"/>
</dbReference>
<evidence type="ECO:0000313" key="1">
    <source>
        <dbReference type="EMBL" id="JAH11031.1"/>
    </source>
</evidence>
<dbReference type="AlphaFoldDB" id="A0A0E9Q2B0"/>
<reference evidence="1" key="2">
    <citation type="journal article" date="2015" name="Fish Shellfish Immunol.">
        <title>Early steps in the European eel (Anguilla anguilla)-Vibrio vulnificus interaction in the gills: Role of the RtxA13 toxin.</title>
        <authorList>
            <person name="Callol A."/>
            <person name="Pajuelo D."/>
            <person name="Ebbesson L."/>
            <person name="Teles M."/>
            <person name="MacKenzie S."/>
            <person name="Amaro C."/>
        </authorList>
    </citation>
    <scope>NUCLEOTIDE SEQUENCE</scope>
</reference>
<reference evidence="1" key="1">
    <citation type="submission" date="2014-11" db="EMBL/GenBank/DDBJ databases">
        <authorList>
            <person name="Amaro Gonzalez C."/>
        </authorList>
    </citation>
    <scope>NUCLEOTIDE SEQUENCE</scope>
</reference>
<organism evidence="1">
    <name type="scientific">Anguilla anguilla</name>
    <name type="common">European freshwater eel</name>
    <name type="synonym">Muraena anguilla</name>
    <dbReference type="NCBI Taxonomy" id="7936"/>
    <lineage>
        <taxon>Eukaryota</taxon>
        <taxon>Metazoa</taxon>
        <taxon>Chordata</taxon>
        <taxon>Craniata</taxon>
        <taxon>Vertebrata</taxon>
        <taxon>Euteleostomi</taxon>
        <taxon>Actinopterygii</taxon>
        <taxon>Neopterygii</taxon>
        <taxon>Teleostei</taxon>
        <taxon>Anguilliformes</taxon>
        <taxon>Anguillidae</taxon>
        <taxon>Anguilla</taxon>
    </lineage>
</organism>